<dbReference type="GO" id="GO:0006281">
    <property type="term" value="P:DNA repair"/>
    <property type="evidence" value="ECO:0007669"/>
    <property type="project" value="TreeGrafter"/>
</dbReference>
<dbReference type="InterPro" id="IPR046938">
    <property type="entry name" value="DNA_clamp_sf"/>
</dbReference>
<dbReference type="Proteomes" id="UP000593567">
    <property type="component" value="Unassembled WGS sequence"/>
</dbReference>
<evidence type="ECO:0000313" key="2">
    <source>
        <dbReference type="Proteomes" id="UP000593567"/>
    </source>
</evidence>
<reference evidence="1" key="1">
    <citation type="submission" date="2020-06" db="EMBL/GenBank/DDBJ databases">
        <title>Draft genome of Bugula neritina, a colonial animal packing powerful symbionts and potential medicines.</title>
        <authorList>
            <person name="Rayko M."/>
        </authorList>
    </citation>
    <scope>NUCLEOTIDE SEQUENCE [LARGE SCALE GENOMIC DNA]</scope>
    <source>
        <strain evidence="1">Kwan_BN1</strain>
    </source>
</reference>
<organism evidence="1 2">
    <name type="scientific">Bugula neritina</name>
    <name type="common">Brown bryozoan</name>
    <name type="synonym">Sertularia neritina</name>
    <dbReference type="NCBI Taxonomy" id="10212"/>
    <lineage>
        <taxon>Eukaryota</taxon>
        <taxon>Metazoa</taxon>
        <taxon>Spiralia</taxon>
        <taxon>Lophotrochozoa</taxon>
        <taxon>Bryozoa</taxon>
        <taxon>Gymnolaemata</taxon>
        <taxon>Cheilostomatida</taxon>
        <taxon>Flustrina</taxon>
        <taxon>Buguloidea</taxon>
        <taxon>Bugulidae</taxon>
        <taxon>Bugula</taxon>
    </lineage>
</organism>
<gene>
    <name evidence="1" type="ORF">EB796_003744</name>
</gene>
<name>A0A7J7KGZ0_BUGNE</name>
<dbReference type="PANTHER" id="PTHR15237">
    <property type="entry name" value="DNA REPAIR PROTEIN RAD9"/>
    <property type="match status" value="1"/>
</dbReference>
<dbReference type="InterPro" id="IPR007268">
    <property type="entry name" value="Rad9/Ddc1"/>
</dbReference>
<evidence type="ECO:0000313" key="1">
    <source>
        <dbReference type="EMBL" id="KAF6037942.1"/>
    </source>
</evidence>
<sequence length="233" mass="26294">MHLYLYFYIIVYHCSLFSRINMKCVIPALNIKVFGKAIQSLAKIGDEISIEPTLDELLVKAVNSTKSCMAYYCFKSRFFHHYDDGSPRPVEQNSTPRYRLSAKCCLNVFKSLNSMDKLVEHCVIKLNESGSRIVFSVHCKQGIVKVYNLTYMEEEPLICTLSKGSCANMVKANHRLYMDILSSFPGSLAELTLTAKPGGLSVRNYIDGDVEHFCTSQCICIILIPPFCLSVSQ</sequence>
<comment type="caution">
    <text evidence="1">The sequence shown here is derived from an EMBL/GenBank/DDBJ whole genome shotgun (WGS) entry which is preliminary data.</text>
</comment>
<keyword evidence="2" id="KW-1185">Reference proteome</keyword>
<dbReference type="GO" id="GO:0031573">
    <property type="term" value="P:mitotic intra-S DNA damage checkpoint signaling"/>
    <property type="evidence" value="ECO:0007669"/>
    <property type="project" value="TreeGrafter"/>
</dbReference>
<dbReference type="EMBL" id="VXIV02000494">
    <property type="protein sequence ID" value="KAF6037942.1"/>
    <property type="molecule type" value="Genomic_DNA"/>
</dbReference>
<dbReference type="SUPFAM" id="SSF55979">
    <property type="entry name" value="DNA clamp"/>
    <property type="match status" value="1"/>
</dbReference>
<dbReference type="AlphaFoldDB" id="A0A7J7KGZ0"/>
<dbReference type="PANTHER" id="PTHR15237:SF0">
    <property type="entry name" value="CELL CYCLE CHECKPOINT CONTROL PROTEIN"/>
    <property type="match status" value="1"/>
</dbReference>
<dbReference type="Pfam" id="PF04139">
    <property type="entry name" value="Rad9"/>
    <property type="match status" value="1"/>
</dbReference>
<dbReference type="GO" id="GO:0030896">
    <property type="term" value="C:checkpoint clamp complex"/>
    <property type="evidence" value="ECO:0007669"/>
    <property type="project" value="InterPro"/>
</dbReference>
<accession>A0A7J7KGZ0</accession>
<dbReference type="GO" id="GO:0071479">
    <property type="term" value="P:cellular response to ionizing radiation"/>
    <property type="evidence" value="ECO:0007669"/>
    <property type="project" value="TreeGrafter"/>
</dbReference>
<dbReference type="OrthoDB" id="60092at2759"/>
<dbReference type="GO" id="GO:0000076">
    <property type="term" value="P:DNA replication checkpoint signaling"/>
    <property type="evidence" value="ECO:0007669"/>
    <property type="project" value="TreeGrafter"/>
</dbReference>
<dbReference type="Gene3D" id="3.70.10.10">
    <property type="match status" value="1"/>
</dbReference>
<proteinExistence type="predicted"/>
<protein>
    <submittedName>
        <fullName evidence="1">RAD9A</fullName>
    </submittedName>
</protein>